<evidence type="ECO:0000256" key="3">
    <source>
        <dbReference type="ARBA" id="ARBA00023002"/>
    </source>
</evidence>
<dbReference type="OrthoDB" id="3819888at2759"/>
<dbReference type="CDD" id="cd05233">
    <property type="entry name" value="SDR_c"/>
    <property type="match status" value="1"/>
</dbReference>
<feature type="compositionally biased region" description="Polar residues" evidence="5">
    <location>
        <begin position="106"/>
        <end position="115"/>
    </location>
</feature>
<feature type="compositionally biased region" description="Basic and acidic residues" evidence="5">
    <location>
        <begin position="240"/>
        <end position="257"/>
    </location>
</feature>
<dbReference type="Pfam" id="PF13561">
    <property type="entry name" value="adh_short_C2"/>
    <property type="match status" value="1"/>
</dbReference>
<proteinExistence type="inferred from homology"/>
<dbReference type="PANTHER" id="PTHR43618:SF4">
    <property type="entry name" value="SHORT CHAIN DEHYDROGENASE_REDUCTASE FAMILY (AFU_ORTHOLOGUE AFUA_7G04540)"/>
    <property type="match status" value="1"/>
</dbReference>
<protein>
    <submittedName>
        <fullName evidence="6">Short-chain dehydrogenase</fullName>
    </submittedName>
</protein>
<evidence type="ECO:0000313" key="6">
    <source>
        <dbReference type="EMBL" id="CCG81847.1"/>
    </source>
</evidence>
<dbReference type="PANTHER" id="PTHR43618">
    <property type="entry name" value="7-ALPHA-HYDROXYSTEROID DEHYDROGENASE"/>
    <property type="match status" value="1"/>
</dbReference>
<name>R4XEQ3_TAPDE</name>
<dbReference type="Gene3D" id="3.40.50.720">
    <property type="entry name" value="NAD(P)-binding Rossmann-like Domain"/>
    <property type="match status" value="1"/>
</dbReference>
<evidence type="ECO:0000256" key="1">
    <source>
        <dbReference type="ARBA" id="ARBA00006484"/>
    </source>
</evidence>
<keyword evidence="3" id="KW-0560">Oxidoreductase</keyword>
<dbReference type="VEuPathDB" id="FungiDB:TAPDE_001720"/>
<dbReference type="EMBL" id="CAHR02000061">
    <property type="protein sequence ID" value="CCG81847.1"/>
    <property type="molecule type" value="Genomic_DNA"/>
</dbReference>
<dbReference type="Proteomes" id="UP000013776">
    <property type="component" value="Unassembled WGS sequence"/>
</dbReference>
<dbReference type="GO" id="GO:0016491">
    <property type="term" value="F:oxidoreductase activity"/>
    <property type="evidence" value="ECO:0007669"/>
    <property type="project" value="UniProtKB-KW"/>
</dbReference>
<feature type="region of interest" description="Disordered" evidence="5">
    <location>
        <begin position="106"/>
        <end position="128"/>
    </location>
</feature>
<dbReference type="PRINTS" id="PR00080">
    <property type="entry name" value="SDRFAMILY"/>
</dbReference>
<evidence type="ECO:0000313" key="7">
    <source>
        <dbReference type="Proteomes" id="UP000013776"/>
    </source>
</evidence>
<dbReference type="InterPro" id="IPR036291">
    <property type="entry name" value="NAD(P)-bd_dom_sf"/>
</dbReference>
<dbReference type="STRING" id="1097556.R4XEQ3"/>
<dbReference type="eggNOG" id="KOG0725">
    <property type="taxonomic scope" value="Eukaryota"/>
</dbReference>
<organism evidence="6 7">
    <name type="scientific">Taphrina deformans (strain PYCC 5710 / ATCC 11124 / CBS 356.35 / IMI 108563 / JCM 9778 / NBRC 8474)</name>
    <name type="common">Peach leaf curl fungus</name>
    <name type="synonym">Lalaria deformans</name>
    <dbReference type="NCBI Taxonomy" id="1097556"/>
    <lineage>
        <taxon>Eukaryota</taxon>
        <taxon>Fungi</taxon>
        <taxon>Dikarya</taxon>
        <taxon>Ascomycota</taxon>
        <taxon>Taphrinomycotina</taxon>
        <taxon>Taphrinomycetes</taxon>
        <taxon>Taphrinales</taxon>
        <taxon>Taphrinaceae</taxon>
        <taxon>Taphrina</taxon>
    </lineage>
</organism>
<evidence type="ECO:0000256" key="2">
    <source>
        <dbReference type="ARBA" id="ARBA00022857"/>
    </source>
</evidence>
<dbReference type="Pfam" id="PF00106">
    <property type="entry name" value="adh_short"/>
    <property type="match status" value="1"/>
</dbReference>
<evidence type="ECO:0000256" key="5">
    <source>
        <dbReference type="SAM" id="MobiDB-lite"/>
    </source>
</evidence>
<reference evidence="6 7" key="1">
    <citation type="journal article" date="2013" name="MBio">
        <title>Genome sequencing of the plant pathogen Taphrina deformans, the causal agent of peach leaf curl.</title>
        <authorList>
            <person name="Cisse O.H."/>
            <person name="Almeida J.M.G.C.F."/>
            <person name="Fonseca A."/>
            <person name="Kumar A.A."/>
            <person name="Salojaervi J."/>
            <person name="Overmyer K."/>
            <person name="Hauser P.M."/>
            <person name="Pagni M."/>
        </authorList>
    </citation>
    <scope>NUCLEOTIDE SEQUENCE [LARGE SCALE GENOMIC DNA]</scope>
    <source>
        <strain evidence="7">PYCC 5710 / ATCC 11124 / CBS 356.35 / IMI 108563 / JCM 9778 / NBRC 8474</strain>
    </source>
</reference>
<comment type="caution">
    <text evidence="6">The sequence shown here is derived from an EMBL/GenBank/DDBJ whole genome shotgun (WGS) entry which is preliminary data.</text>
</comment>
<feature type="region of interest" description="Disordered" evidence="5">
    <location>
        <begin position="237"/>
        <end position="266"/>
    </location>
</feature>
<dbReference type="InterPro" id="IPR052178">
    <property type="entry name" value="Sec_Metab_Biosynth_SDR"/>
</dbReference>
<dbReference type="InterPro" id="IPR002347">
    <property type="entry name" value="SDR_fam"/>
</dbReference>
<sequence length="299" mass="31982">MAAELQLDSLFSVKERVALVTGGGSGIGLMCARALAANGAKVYIVGRTEEKLEVSAKEHGEGLSGQLIPIVADITKKSELEKLVKEIESKEKCLCILVNNAGISGTSEGPQSTNASGGTEGSPEGETAQELKDNLWGAKDDFDTWTDIYRTNVAALYYTSVAFLPLLESASKHHHGYSGTIINITSISGLTKQAQNHFAYNSSKGAAIHLNEMLATELANNGIKIRVNSIAPGVYPSEMTAKESDDKNQSQLEKKEFQGIPAKRPGHERDMANACIFLATNQYLNGVTVPVDGGWLLVN</sequence>
<dbReference type="PRINTS" id="PR00081">
    <property type="entry name" value="GDHRDH"/>
</dbReference>
<evidence type="ECO:0000256" key="4">
    <source>
        <dbReference type="RuleBase" id="RU000363"/>
    </source>
</evidence>
<dbReference type="InterPro" id="IPR020904">
    <property type="entry name" value="Sc_DH/Rdtase_CS"/>
</dbReference>
<dbReference type="PROSITE" id="PS00061">
    <property type="entry name" value="ADH_SHORT"/>
    <property type="match status" value="1"/>
</dbReference>
<gene>
    <name evidence="6" type="ORF">TAPDE_001720</name>
</gene>
<dbReference type="SUPFAM" id="SSF51735">
    <property type="entry name" value="NAD(P)-binding Rossmann-fold domains"/>
    <property type="match status" value="1"/>
</dbReference>
<comment type="similarity">
    <text evidence="1 4">Belongs to the short-chain dehydrogenases/reductases (SDR) family.</text>
</comment>
<keyword evidence="2" id="KW-0521">NADP</keyword>
<keyword evidence="7" id="KW-1185">Reference proteome</keyword>
<accession>R4XEQ3</accession>
<dbReference type="AlphaFoldDB" id="R4XEQ3"/>